<keyword evidence="2" id="KW-1133">Transmembrane helix</keyword>
<dbReference type="Pfam" id="PF09335">
    <property type="entry name" value="VTT_dom"/>
    <property type="match status" value="1"/>
</dbReference>
<feature type="transmembrane region" description="Helical" evidence="2">
    <location>
        <begin position="138"/>
        <end position="159"/>
    </location>
</feature>
<dbReference type="OrthoDB" id="9782291at2"/>
<dbReference type="Proteomes" id="UP000247150">
    <property type="component" value="Unassembled WGS sequence"/>
</dbReference>
<dbReference type="InterPro" id="IPR032816">
    <property type="entry name" value="VTT_dom"/>
</dbReference>
<dbReference type="RefSeq" id="WP_110063189.1">
    <property type="nucleotide sequence ID" value="NZ_QGTW01000001.1"/>
</dbReference>
<feature type="transmembrane region" description="Helical" evidence="2">
    <location>
        <begin position="12"/>
        <end position="30"/>
    </location>
</feature>
<name>A0A2V3A5E0_9BACI</name>
<keyword evidence="2" id="KW-0472">Membrane</keyword>
<dbReference type="PANTHER" id="PTHR42709">
    <property type="entry name" value="ALKALINE PHOSPHATASE LIKE PROTEIN"/>
    <property type="match status" value="1"/>
</dbReference>
<organism evidence="4 5">
    <name type="scientific">Cytobacillus oceanisediminis</name>
    <dbReference type="NCBI Taxonomy" id="665099"/>
    <lineage>
        <taxon>Bacteria</taxon>
        <taxon>Bacillati</taxon>
        <taxon>Bacillota</taxon>
        <taxon>Bacilli</taxon>
        <taxon>Bacillales</taxon>
        <taxon>Bacillaceae</taxon>
        <taxon>Cytobacillus</taxon>
    </lineage>
</organism>
<evidence type="ECO:0000313" key="5">
    <source>
        <dbReference type="Proteomes" id="UP000247150"/>
    </source>
</evidence>
<feature type="transmembrane region" description="Helical" evidence="2">
    <location>
        <begin position="171"/>
        <end position="190"/>
    </location>
</feature>
<dbReference type="GO" id="GO:0005886">
    <property type="term" value="C:plasma membrane"/>
    <property type="evidence" value="ECO:0007669"/>
    <property type="project" value="TreeGrafter"/>
</dbReference>
<gene>
    <name evidence="4" type="ORF">DFO73_101496</name>
</gene>
<reference evidence="4 5" key="1">
    <citation type="submission" date="2018-05" db="EMBL/GenBank/DDBJ databases">
        <title>Freshwater and sediment microbial communities from various areas in North America, analyzing microbe dynamics in response to fracking.</title>
        <authorList>
            <person name="Lamendella R."/>
        </authorList>
    </citation>
    <scope>NUCLEOTIDE SEQUENCE [LARGE SCALE GENOMIC DNA]</scope>
    <source>
        <strain evidence="4 5">15_TX</strain>
    </source>
</reference>
<protein>
    <submittedName>
        <fullName evidence="4">Membrane protein DedA with SNARE-associated domain</fullName>
    </submittedName>
</protein>
<comment type="caution">
    <text evidence="4">The sequence shown here is derived from an EMBL/GenBank/DDBJ whole genome shotgun (WGS) entry which is preliminary data.</text>
</comment>
<proteinExistence type="inferred from homology"/>
<keyword evidence="2" id="KW-0812">Transmembrane</keyword>
<dbReference type="EMBL" id="QGTW01000001">
    <property type="protein sequence ID" value="PWW32233.1"/>
    <property type="molecule type" value="Genomic_DNA"/>
</dbReference>
<sequence>MEIVERLFAQYGYLVLLIGLPMELIALPIPPGNSTLAYTGYLSYKNVLDLLPALAAAYSGAVLGITTTYWIGNKLGMPLIEKYGKWLFLKPKYLKKTKITYEKYGNKMLLFGFFLPGVRQFNSYFAGIIHVPYRTFALYAYTGSALWVSIFIGIGYVFGNQWQLVFTWVEHFLKFILIVLCCTIAIFLLLKWRSRLRKRPGIHEGELK</sequence>
<evidence type="ECO:0000313" key="4">
    <source>
        <dbReference type="EMBL" id="PWW32233.1"/>
    </source>
</evidence>
<dbReference type="InterPro" id="IPR051311">
    <property type="entry name" value="DedA_domain"/>
</dbReference>
<accession>A0A2V3A5E0</accession>
<dbReference type="AlphaFoldDB" id="A0A2V3A5E0"/>
<evidence type="ECO:0000256" key="1">
    <source>
        <dbReference type="ARBA" id="ARBA00010792"/>
    </source>
</evidence>
<comment type="similarity">
    <text evidence="1">Belongs to the DedA family.</text>
</comment>
<feature type="transmembrane region" description="Helical" evidence="2">
    <location>
        <begin position="50"/>
        <end position="72"/>
    </location>
</feature>
<evidence type="ECO:0000256" key="2">
    <source>
        <dbReference type="SAM" id="Phobius"/>
    </source>
</evidence>
<evidence type="ECO:0000259" key="3">
    <source>
        <dbReference type="Pfam" id="PF09335"/>
    </source>
</evidence>
<feature type="domain" description="VTT" evidence="3">
    <location>
        <begin position="32"/>
        <end position="156"/>
    </location>
</feature>
<dbReference type="PANTHER" id="PTHR42709:SF9">
    <property type="entry name" value="ALKALINE PHOSPHATASE LIKE PROTEIN"/>
    <property type="match status" value="1"/>
</dbReference>